<feature type="domain" description="Activator of Hsp90 ATPase homologue 1/2-like C-terminal" evidence="2">
    <location>
        <begin position="14"/>
        <end position="134"/>
    </location>
</feature>
<dbReference type="SUPFAM" id="SSF55961">
    <property type="entry name" value="Bet v1-like"/>
    <property type="match status" value="1"/>
</dbReference>
<dbReference type="Pfam" id="PF08327">
    <property type="entry name" value="AHSA1"/>
    <property type="match status" value="1"/>
</dbReference>
<evidence type="ECO:0000256" key="1">
    <source>
        <dbReference type="ARBA" id="ARBA00006817"/>
    </source>
</evidence>
<dbReference type="CDD" id="cd08901">
    <property type="entry name" value="SRPBCC_CalC_Aha1-like_8"/>
    <property type="match status" value="1"/>
</dbReference>
<evidence type="ECO:0000259" key="2">
    <source>
        <dbReference type="Pfam" id="PF08327"/>
    </source>
</evidence>
<organism evidence="3 4">
    <name type="scientific">Peribacillus simplex</name>
    <dbReference type="NCBI Taxonomy" id="1478"/>
    <lineage>
        <taxon>Bacteria</taxon>
        <taxon>Bacillati</taxon>
        <taxon>Bacillota</taxon>
        <taxon>Bacilli</taxon>
        <taxon>Bacillales</taxon>
        <taxon>Bacillaceae</taxon>
        <taxon>Peribacillus</taxon>
    </lineage>
</organism>
<gene>
    <name evidence="3" type="ORF">SRABI133_00722</name>
</gene>
<dbReference type="RefSeq" id="WP_230300751.1">
    <property type="nucleotide sequence ID" value="NZ_CAKKMG010000005.1"/>
</dbReference>
<dbReference type="Proteomes" id="UP000789326">
    <property type="component" value="Unassembled WGS sequence"/>
</dbReference>
<dbReference type="AlphaFoldDB" id="A0A9W4PBJ4"/>
<name>A0A9W4PBJ4_9BACI</name>
<proteinExistence type="inferred from homology"/>
<evidence type="ECO:0000313" key="3">
    <source>
        <dbReference type="EMBL" id="CAH0151486.1"/>
    </source>
</evidence>
<dbReference type="EMBL" id="CAKKMG010000005">
    <property type="protein sequence ID" value="CAH0151486.1"/>
    <property type="molecule type" value="Genomic_DNA"/>
</dbReference>
<comment type="caution">
    <text evidence="3">The sequence shown here is derived from an EMBL/GenBank/DDBJ whole genome shotgun (WGS) entry which is preliminary data.</text>
</comment>
<dbReference type="InterPro" id="IPR013538">
    <property type="entry name" value="ASHA1/2-like_C"/>
</dbReference>
<dbReference type="Gene3D" id="3.30.530.20">
    <property type="match status" value="1"/>
</dbReference>
<protein>
    <recommendedName>
        <fullName evidence="2">Activator of Hsp90 ATPase homologue 1/2-like C-terminal domain-containing protein</fullName>
    </recommendedName>
</protein>
<accession>A0A9W4PBJ4</accession>
<evidence type="ECO:0000313" key="4">
    <source>
        <dbReference type="Proteomes" id="UP000789326"/>
    </source>
</evidence>
<dbReference type="InterPro" id="IPR023393">
    <property type="entry name" value="START-like_dom_sf"/>
</dbReference>
<sequence length="146" mass="16825">MDTQIITKLKIDKPTNEVFEAIADPERIGNFWFSSSSERWEQGRTLTLRYNEYDAEVVINVLEVEENRKIVFSWGGNDQETIVTITLKELDKMSTIIEVNESGLKEEDPELINKMIGQKEGWVYTLTCLKGYLENGVNTLRASIIF</sequence>
<comment type="similarity">
    <text evidence="1">Belongs to the AHA1 family.</text>
</comment>
<reference evidence="3" key="1">
    <citation type="submission" date="2021-11" db="EMBL/GenBank/DDBJ databases">
        <authorList>
            <person name="Bulgarelli D."/>
        </authorList>
    </citation>
    <scope>NUCLEOTIDE SEQUENCE</scope>
    <source>
        <strain evidence="3">Bi133</strain>
    </source>
</reference>